<dbReference type="GO" id="GO:0042834">
    <property type="term" value="F:peptidoglycan binding"/>
    <property type="evidence" value="ECO:0007669"/>
    <property type="project" value="InterPro"/>
</dbReference>
<evidence type="ECO:0000259" key="7">
    <source>
        <dbReference type="PROSITE" id="PS51935"/>
    </source>
</evidence>
<evidence type="ECO:0000256" key="5">
    <source>
        <dbReference type="SAM" id="SignalP"/>
    </source>
</evidence>
<dbReference type="InterPro" id="IPR007730">
    <property type="entry name" value="SPOR-like_dom"/>
</dbReference>
<dbReference type="PROSITE" id="PS51257">
    <property type="entry name" value="PROKAR_LIPOPROTEIN"/>
    <property type="match status" value="1"/>
</dbReference>
<dbReference type="AlphaFoldDB" id="A0A5D3WKV5"/>
<dbReference type="Pfam" id="PF05036">
    <property type="entry name" value="SPOR"/>
    <property type="match status" value="1"/>
</dbReference>
<evidence type="ECO:0000256" key="1">
    <source>
        <dbReference type="ARBA" id="ARBA00007074"/>
    </source>
</evidence>
<evidence type="ECO:0000256" key="2">
    <source>
        <dbReference type="ARBA" id="ARBA00022670"/>
    </source>
</evidence>
<keyword evidence="3 8" id="KW-0378">Hydrolase</keyword>
<comment type="caution">
    <text evidence="8">The sequence shown here is derived from an EMBL/GenBank/DDBJ whole genome shotgun (WGS) entry which is preliminary data.</text>
</comment>
<keyword evidence="5" id="KW-0732">Signal</keyword>
<dbReference type="PANTHER" id="PTHR47053">
    <property type="entry name" value="MUREIN DD-ENDOPEPTIDASE MEPH-RELATED"/>
    <property type="match status" value="1"/>
</dbReference>
<feature type="signal peptide" evidence="5">
    <location>
        <begin position="1"/>
        <end position="20"/>
    </location>
</feature>
<dbReference type="Proteomes" id="UP000324159">
    <property type="component" value="Unassembled WGS sequence"/>
</dbReference>
<keyword evidence="4" id="KW-0788">Thiol protease</keyword>
<dbReference type="EMBL" id="VNIB01000010">
    <property type="protein sequence ID" value="TYO97467.1"/>
    <property type="molecule type" value="Genomic_DNA"/>
</dbReference>
<dbReference type="GO" id="GO:0008234">
    <property type="term" value="F:cysteine-type peptidase activity"/>
    <property type="evidence" value="ECO:0007669"/>
    <property type="project" value="UniProtKB-KW"/>
</dbReference>
<evidence type="ECO:0000313" key="9">
    <source>
        <dbReference type="Proteomes" id="UP000324159"/>
    </source>
</evidence>
<keyword evidence="2" id="KW-0645">Protease</keyword>
<dbReference type="InterPro" id="IPR038765">
    <property type="entry name" value="Papain-like_cys_pep_sf"/>
</dbReference>
<accession>A0A5D3WKV5</accession>
<dbReference type="SUPFAM" id="SSF54001">
    <property type="entry name" value="Cysteine proteinases"/>
    <property type="match status" value="1"/>
</dbReference>
<dbReference type="InterPro" id="IPR051202">
    <property type="entry name" value="Peptidase_C40"/>
</dbReference>
<dbReference type="InterPro" id="IPR000064">
    <property type="entry name" value="NLP_P60_dom"/>
</dbReference>
<gene>
    <name evidence="8" type="ORF">EDC39_1107</name>
</gene>
<keyword evidence="9" id="KW-1185">Reference proteome</keyword>
<dbReference type="GO" id="GO:0006508">
    <property type="term" value="P:proteolysis"/>
    <property type="evidence" value="ECO:0007669"/>
    <property type="project" value="UniProtKB-KW"/>
</dbReference>
<dbReference type="PANTHER" id="PTHR47053:SF1">
    <property type="entry name" value="MUREIN DD-ENDOPEPTIDASE MEPH-RELATED"/>
    <property type="match status" value="1"/>
</dbReference>
<evidence type="ECO:0000256" key="3">
    <source>
        <dbReference type="ARBA" id="ARBA00022801"/>
    </source>
</evidence>
<feature type="chain" id="PRO_5022670845" evidence="5">
    <location>
        <begin position="21"/>
        <end position="292"/>
    </location>
</feature>
<comment type="similarity">
    <text evidence="1">Belongs to the peptidase C40 family.</text>
</comment>
<dbReference type="Pfam" id="PF00877">
    <property type="entry name" value="NLPC_P60"/>
    <property type="match status" value="1"/>
</dbReference>
<evidence type="ECO:0000256" key="4">
    <source>
        <dbReference type="ARBA" id="ARBA00022807"/>
    </source>
</evidence>
<evidence type="ECO:0000259" key="6">
    <source>
        <dbReference type="PROSITE" id="PS51724"/>
    </source>
</evidence>
<reference evidence="8 9" key="1">
    <citation type="submission" date="2019-07" db="EMBL/GenBank/DDBJ databases">
        <title>Genomic Encyclopedia of Type Strains, Phase IV (KMG-IV): sequencing the most valuable type-strain genomes for metagenomic binning, comparative biology and taxonomic classification.</title>
        <authorList>
            <person name="Goeker M."/>
        </authorList>
    </citation>
    <scope>NUCLEOTIDE SEQUENCE [LARGE SCALE GENOMIC DNA]</scope>
    <source>
        <strain evidence="8 9">SS015</strain>
    </source>
</reference>
<dbReference type="Gene3D" id="3.90.1720.10">
    <property type="entry name" value="endopeptidase domain like (from Nostoc punctiforme)"/>
    <property type="match status" value="1"/>
</dbReference>
<dbReference type="SUPFAM" id="SSF110997">
    <property type="entry name" value="Sporulation related repeat"/>
    <property type="match status" value="1"/>
</dbReference>
<feature type="domain" description="NlpC/P60" evidence="7">
    <location>
        <begin position="168"/>
        <end position="292"/>
    </location>
</feature>
<dbReference type="InterPro" id="IPR036680">
    <property type="entry name" value="SPOR-like_sf"/>
</dbReference>
<dbReference type="PROSITE" id="PS51724">
    <property type="entry name" value="SPOR"/>
    <property type="match status" value="1"/>
</dbReference>
<proteinExistence type="inferred from homology"/>
<feature type="domain" description="SPOR" evidence="6">
    <location>
        <begin position="77"/>
        <end position="153"/>
    </location>
</feature>
<dbReference type="Gene3D" id="3.30.70.1070">
    <property type="entry name" value="Sporulation related repeat"/>
    <property type="match status" value="1"/>
</dbReference>
<sequence>MLRFTHLSRWILSMAAALLAGCLAVSTPQSGTSRPSTKSPSVLPPAAGDPIGDLLDRLPRQPTAAAKKPAESSSTQTLKRMGFATQVGAFSRLDNAVRLQERLRNRGIDAYYFRHESGLYKVRFGNHASYAAAREQAEALQRQGLIGSFFIVIPDDYAAARIRKSGRGNLRDELVRTARRFLGVPYRWGGEDRKNGFDCSGLTMVCYRLNGLNLPRNSRMQYRAGRPVGRRQLRKGDLVFFATHGGRRVTHVGIYAGGGKFIHAPRTGKTVRYASLNSPYWRKTFVGARAYL</sequence>
<evidence type="ECO:0000313" key="8">
    <source>
        <dbReference type="EMBL" id="TYO97467.1"/>
    </source>
</evidence>
<organism evidence="8 9">
    <name type="scientific">Geothermobacter ehrlichii</name>
    <dbReference type="NCBI Taxonomy" id="213224"/>
    <lineage>
        <taxon>Bacteria</taxon>
        <taxon>Pseudomonadati</taxon>
        <taxon>Thermodesulfobacteriota</taxon>
        <taxon>Desulfuromonadia</taxon>
        <taxon>Desulfuromonadales</taxon>
        <taxon>Geothermobacteraceae</taxon>
        <taxon>Geothermobacter</taxon>
    </lineage>
</organism>
<name>A0A5D3WKV5_9BACT</name>
<dbReference type="RefSeq" id="WP_246140239.1">
    <property type="nucleotide sequence ID" value="NZ_VNIB01000010.1"/>
</dbReference>
<dbReference type="PROSITE" id="PS51935">
    <property type="entry name" value="NLPC_P60"/>
    <property type="match status" value="1"/>
</dbReference>
<protein>
    <submittedName>
        <fullName evidence="8">Cell wall-associated NlpC family hydrolase</fullName>
    </submittedName>
</protein>